<evidence type="ECO:0000313" key="2">
    <source>
        <dbReference type="Proteomes" id="UP000315947"/>
    </source>
</evidence>
<sequence length="269" mass="29828">MPYQYVKRAESIKAKSALLSKVLIILVCLSRSGGLQASTEILNNTGEEKESLLVGENHLSVQVEFGGETQYITEGRDQLDDGGIIWGEMVMEYASIHLYSSLGQASRQNYREWQLGISYDVFETETFDGIIGLQFVEIYGDERESDAEFASAVAYRGIGWVTVSIDHTYSLQSNGHFIELSLHGKSVELAGKGLVTPYVSQAFDFQFANEEYNGANHVQFGIEARYPLSQKLSLSGHMSHVIPQGGIKRDVSFEAKQQTFAGVSISLQF</sequence>
<organism evidence="1 2">
    <name type="scientific">Shewanella psychropiezotolerans</name>
    <dbReference type="NCBI Taxonomy" id="2593655"/>
    <lineage>
        <taxon>Bacteria</taxon>
        <taxon>Pseudomonadati</taxon>
        <taxon>Pseudomonadota</taxon>
        <taxon>Gammaproteobacteria</taxon>
        <taxon>Alteromonadales</taxon>
        <taxon>Shewanellaceae</taxon>
        <taxon>Shewanella</taxon>
    </lineage>
</organism>
<evidence type="ECO:0008006" key="3">
    <source>
        <dbReference type="Google" id="ProtNLM"/>
    </source>
</evidence>
<name>A0ABX5WZ83_9GAMM</name>
<gene>
    <name evidence="1" type="ORF">FM037_11430</name>
</gene>
<dbReference type="RefSeq" id="WP_144046103.1">
    <property type="nucleotide sequence ID" value="NZ_CP041614.1"/>
</dbReference>
<proteinExistence type="predicted"/>
<dbReference type="EMBL" id="CP041614">
    <property type="protein sequence ID" value="QDO83732.1"/>
    <property type="molecule type" value="Genomic_DNA"/>
</dbReference>
<evidence type="ECO:0000313" key="1">
    <source>
        <dbReference type="EMBL" id="QDO83732.1"/>
    </source>
</evidence>
<dbReference type="Proteomes" id="UP000315947">
    <property type="component" value="Chromosome"/>
</dbReference>
<reference evidence="1 2" key="1">
    <citation type="submission" date="2019-07" db="EMBL/GenBank/DDBJ databases">
        <title>Shewanella sp. YLB-06 whole genomic sequence.</title>
        <authorList>
            <person name="Yu L."/>
        </authorList>
    </citation>
    <scope>NUCLEOTIDE SEQUENCE [LARGE SCALE GENOMIC DNA]</scope>
    <source>
        <strain evidence="1 2">YLB-06</strain>
    </source>
</reference>
<keyword evidence="2" id="KW-1185">Reference proteome</keyword>
<protein>
    <recommendedName>
        <fullName evidence="3">Copper resistance protein B</fullName>
    </recommendedName>
</protein>
<accession>A0ABX5WZ83</accession>